<dbReference type="EMBL" id="UINC01196961">
    <property type="protein sequence ID" value="SVE14207.1"/>
    <property type="molecule type" value="Genomic_DNA"/>
</dbReference>
<evidence type="ECO:0000313" key="1">
    <source>
        <dbReference type="EMBL" id="SVE14207.1"/>
    </source>
</evidence>
<name>A0A383B2B0_9ZZZZ</name>
<dbReference type="AlphaFoldDB" id="A0A383B2B0"/>
<organism evidence="1">
    <name type="scientific">marine metagenome</name>
    <dbReference type="NCBI Taxonomy" id="408172"/>
    <lineage>
        <taxon>unclassified sequences</taxon>
        <taxon>metagenomes</taxon>
        <taxon>ecological metagenomes</taxon>
    </lineage>
</organism>
<reference evidence="1" key="1">
    <citation type="submission" date="2018-05" db="EMBL/GenBank/DDBJ databases">
        <authorList>
            <person name="Lanie J.A."/>
            <person name="Ng W.-L."/>
            <person name="Kazmierczak K.M."/>
            <person name="Andrzejewski T.M."/>
            <person name="Davidsen T.M."/>
            <person name="Wayne K.J."/>
            <person name="Tettelin H."/>
            <person name="Glass J.I."/>
            <person name="Rusch D."/>
            <person name="Podicherti R."/>
            <person name="Tsui H.-C.T."/>
            <person name="Winkler M.E."/>
        </authorList>
    </citation>
    <scope>NUCLEOTIDE SEQUENCE</scope>
</reference>
<proteinExistence type="predicted"/>
<sequence>MSLEYSSLTTSEIHKITYKYDLWRG</sequence>
<protein>
    <submittedName>
        <fullName evidence="1">Uncharacterized protein</fullName>
    </submittedName>
</protein>
<feature type="non-terminal residue" evidence="1">
    <location>
        <position position="25"/>
    </location>
</feature>
<accession>A0A383B2B0</accession>
<gene>
    <name evidence="1" type="ORF">METZ01_LOCUS467061</name>
</gene>